<feature type="compositionally biased region" description="Basic and acidic residues" evidence="1">
    <location>
        <begin position="285"/>
        <end position="296"/>
    </location>
</feature>
<dbReference type="GO" id="GO:0005634">
    <property type="term" value="C:nucleus"/>
    <property type="evidence" value="ECO:0007669"/>
    <property type="project" value="UniProtKB-ARBA"/>
</dbReference>
<feature type="domain" description="Integrase catalytic" evidence="2">
    <location>
        <begin position="1"/>
        <end position="139"/>
    </location>
</feature>
<organism evidence="3 4">
    <name type="scientific">Powellomyces hirtus</name>
    <dbReference type="NCBI Taxonomy" id="109895"/>
    <lineage>
        <taxon>Eukaryota</taxon>
        <taxon>Fungi</taxon>
        <taxon>Fungi incertae sedis</taxon>
        <taxon>Chytridiomycota</taxon>
        <taxon>Chytridiomycota incertae sedis</taxon>
        <taxon>Chytridiomycetes</taxon>
        <taxon>Spizellomycetales</taxon>
        <taxon>Powellomycetaceae</taxon>
        <taxon>Powellomyces</taxon>
    </lineage>
</organism>
<proteinExistence type="predicted"/>
<dbReference type="GO" id="GO:0003676">
    <property type="term" value="F:nucleic acid binding"/>
    <property type="evidence" value="ECO:0007669"/>
    <property type="project" value="InterPro"/>
</dbReference>
<dbReference type="PANTHER" id="PTHR37984:SF5">
    <property type="entry name" value="PROTEIN NYNRIN-LIKE"/>
    <property type="match status" value="1"/>
</dbReference>
<dbReference type="EMBL" id="QEAQ01000329">
    <property type="protein sequence ID" value="TPX52749.1"/>
    <property type="molecule type" value="Genomic_DNA"/>
</dbReference>
<sequence>TADAELLIVDYLSCRVILLPTNTPATAQETAQLFLEQAFRHTGLPHTIVSDRDPKWLSEFWRYLMRALDVKQELSSARHQQTDGKAENAIKTIKGIMGPFLDYAGSNWKSLLPTLEYNYNRTPQTSTGLSPFEIDLGRVPRVPNQWVAPNPGEMIRQSARTAVERRIKEFADVSRIVQQRLRDAQDQQAKYYDRKKHTEAYREGDKVLLHREGIAITSVTTRNKKLAEQWIGPFTVRGKGPHPDTYKLELPKEFTGLHPVFHVSILRRYHDPSGTPYRQVATPPEPEKDKDGQETY</sequence>
<evidence type="ECO:0000313" key="4">
    <source>
        <dbReference type="Proteomes" id="UP000318582"/>
    </source>
</evidence>
<dbReference type="AlphaFoldDB" id="A0A507DM14"/>
<feature type="region of interest" description="Disordered" evidence="1">
    <location>
        <begin position="272"/>
        <end position="296"/>
    </location>
</feature>
<dbReference type="Proteomes" id="UP000318582">
    <property type="component" value="Unassembled WGS sequence"/>
</dbReference>
<gene>
    <name evidence="3" type="ORF">PhCBS80983_g06456</name>
</gene>
<dbReference type="Pfam" id="PF24626">
    <property type="entry name" value="SH3_Tf2-1"/>
    <property type="match status" value="1"/>
</dbReference>
<name>A0A507DM14_9FUNG</name>
<protein>
    <recommendedName>
        <fullName evidence="2">Integrase catalytic domain-containing protein</fullName>
    </recommendedName>
</protein>
<evidence type="ECO:0000313" key="3">
    <source>
        <dbReference type="EMBL" id="TPX52749.1"/>
    </source>
</evidence>
<dbReference type="GO" id="GO:0015074">
    <property type="term" value="P:DNA integration"/>
    <property type="evidence" value="ECO:0007669"/>
    <property type="project" value="InterPro"/>
</dbReference>
<dbReference type="PANTHER" id="PTHR37984">
    <property type="entry name" value="PROTEIN CBG26694"/>
    <property type="match status" value="1"/>
</dbReference>
<dbReference type="SUPFAM" id="SSF53098">
    <property type="entry name" value="Ribonuclease H-like"/>
    <property type="match status" value="1"/>
</dbReference>
<keyword evidence="4" id="KW-1185">Reference proteome</keyword>
<dbReference type="InterPro" id="IPR050951">
    <property type="entry name" value="Retrovirus_Pol_polyprotein"/>
</dbReference>
<accession>A0A507DM14</accession>
<feature type="non-terminal residue" evidence="3">
    <location>
        <position position="1"/>
    </location>
</feature>
<reference evidence="3 4" key="1">
    <citation type="journal article" date="2019" name="Sci. Rep.">
        <title>Comparative genomics of chytrid fungi reveal insights into the obligate biotrophic and pathogenic lifestyle of Synchytrium endobioticum.</title>
        <authorList>
            <person name="van de Vossenberg B.T.L.H."/>
            <person name="Warris S."/>
            <person name="Nguyen H.D.T."/>
            <person name="van Gent-Pelzer M.P.E."/>
            <person name="Joly D.L."/>
            <person name="van de Geest H.C."/>
            <person name="Bonants P.J.M."/>
            <person name="Smith D.S."/>
            <person name="Levesque C.A."/>
            <person name="van der Lee T.A.J."/>
        </authorList>
    </citation>
    <scope>NUCLEOTIDE SEQUENCE [LARGE SCALE GENOMIC DNA]</scope>
    <source>
        <strain evidence="3 4">CBS 809.83</strain>
    </source>
</reference>
<dbReference type="PROSITE" id="PS50994">
    <property type="entry name" value="INTEGRASE"/>
    <property type="match status" value="1"/>
</dbReference>
<dbReference type="STRING" id="109895.A0A507DM14"/>
<evidence type="ECO:0000256" key="1">
    <source>
        <dbReference type="SAM" id="MobiDB-lite"/>
    </source>
</evidence>
<evidence type="ECO:0000259" key="2">
    <source>
        <dbReference type="PROSITE" id="PS50994"/>
    </source>
</evidence>
<dbReference type="InterPro" id="IPR001584">
    <property type="entry name" value="Integrase_cat-core"/>
</dbReference>
<dbReference type="InterPro" id="IPR056924">
    <property type="entry name" value="SH3_Tf2-1"/>
</dbReference>
<dbReference type="InterPro" id="IPR012337">
    <property type="entry name" value="RNaseH-like_sf"/>
</dbReference>
<dbReference type="InterPro" id="IPR036397">
    <property type="entry name" value="RNaseH_sf"/>
</dbReference>
<comment type="caution">
    <text evidence="3">The sequence shown here is derived from an EMBL/GenBank/DDBJ whole genome shotgun (WGS) entry which is preliminary data.</text>
</comment>
<dbReference type="Gene3D" id="3.30.420.10">
    <property type="entry name" value="Ribonuclease H-like superfamily/Ribonuclease H"/>
    <property type="match status" value="1"/>
</dbReference>